<dbReference type="InterPro" id="IPR012910">
    <property type="entry name" value="Plug_dom"/>
</dbReference>
<dbReference type="AlphaFoldDB" id="A0A015U135"/>
<dbReference type="SMART" id="SM00965">
    <property type="entry name" value="STN"/>
    <property type="match status" value="1"/>
</dbReference>
<gene>
    <name evidence="9" type="ORF">M124_4208</name>
</gene>
<dbReference type="InterPro" id="IPR023997">
    <property type="entry name" value="TonB-dep_OMP_SusC/RagA_CS"/>
</dbReference>
<dbReference type="NCBIfam" id="TIGR04056">
    <property type="entry name" value="OMP_RagA_SusC"/>
    <property type="match status" value="1"/>
</dbReference>
<dbReference type="Pfam" id="PF07715">
    <property type="entry name" value="Plug"/>
    <property type="match status" value="1"/>
</dbReference>
<evidence type="ECO:0000256" key="6">
    <source>
        <dbReference type="ARBA" id="ARBA00023237"/>
    </source>
</evidence>
<dbReference type="Gene3D" id="2.40.170.20">
    <property type="entry name" value="TonB-dependent receptor, beta-barrel domain"/>
    <property type="match status" value="1"/>
</dbReference>
<evidence type="ECO:0000259" key="8">
    <source>
        <dbReference type="SMART" id="SM00965"/>
    </source>
</evidence>
<dbReference type="PATRIC" id="fig|1339315.3.peg.195"/>
<comment type="similarity">
    <text evidence="7">Belongs to the TonB-dependent receptor family.</text>
</comment>
<dbReference type="Gene3D" id="2.170.130.10">
    <property type="entry name" value="TonB-dependent receptor, plug domain"/>
    <property type="match status" value="1"/>
</dbReference>
<sequence length="1111" mass="123934">MKNILYHESIIVEIKSLFHIMKITVLALFIFAGTAFATESYSQAMKVTVMADNIPMAKVINEIEKQTDYLFVYDVNEVNLKQNVKLNAQNKSVADVLNIMFKGTNIHYAMKGTNIMLMKGINNEISLQQIHKITGIVKDENGEPIIGANVSVKNQKTIGAITDMNGRFTIDVPVNVVLQVTYIGYIPQEINIGNKKNVNIFLKEDNKTLDEVVVVGYGVQKKVNVIGAVETVKADQIADKPVTSIVSALTGEAAGVTIKQSSGQPGANQGSVRIRGIGTWGDASPLVLVDGISMSLDDVIPSEVESVSILKDASSAAIYGSRAANGVILITTKKGKAGKVSFSYSGNMALQRATRVPEMASSWQYAEMYNQMMVNEGQSPIFSEEKIKRLKNGTGNPDLGEANTDWYKELLRIAPQHNHQISIQGGGERFTYMIATGYSDQKGVIPSTAFNRYNLRINTTSQLTSWLKLDLNMTYLNSLRKEAARGGATDAYRRAGRALPYLPVKFSDGTWSYNTYPTNPVRRVSGDYGSVKNYNDAVSVLVAPEIKILDGLIVKGNFAYESNTYRDKSFEKTVVYDSFEQAGQAATTEENRNKQIDKWSQYRNITANALISYEKTIGKHSLSAMVGTSLETFKYAFTEASRMDFPNNDFSEINAGDPTTASANGNSTYAALASAFGRIGYNFKEKYLVEFTARYDGSSKFAKGNRWGFFPSASLGWRISEETFFQPLTAYVSNLKFRVSYGLLGNQKISNYQYYSLIGNGGNYMYDDKIQMGYAESKMGNELITWESSKNFNVGIDFGLFDNKLSGTFDWYKKRTSDILLQLKTPDLLGIDAPIENAGIIENQGWDLTLNWQSRIGKDFKYKIGMILSDVKNKVIDLKGYKSPTSDLTARIEGQPLDAIFGYKTLGICENQADYDKYQKQMKTFNPKWGIGDIIIEDLYEDGKIDANDKTVIGNSIPRYTFGINLGFDYKNWDFSCFFQGVGKADGYITYEAIQGLNGGGVNSPRKEHYEKTFNPSNPQPGAYFPRTLKSTYNFDNMSHWIQNASYVRLKNLQIGYTFNVKGFNKFRVYLSGENLFTITKFMTWDPETPVGSRTSYPHISIYSVGVNLIF</sequence>
<keyword evidence="5 7" id="KW-0472">Membrane</keyword>
<organism evidence="9 10">
    <name type="scientific">Bacteroides fragilis str. 3988T(B)14</name>
    <dbReference type="NCBI Taxonomy" id="1339315"/>
    <lineage>
        <taxon>Bacteria</taxon>
        <taxon>Pseudomonadati</taxon>
        <taxon>Bacteroidota</taxon>
        <taxon>Bacteroidia</taxon>
        <taxon>Bacteroidales</taxon>
        <taxon>Bacteroidaceae</taxon>
        <taxon>Bacteroides</taxon>
    </lineage>
</organism>
<dbReference type="InterPro" id="IPR008969">
    <property type="entry name" value="CarboxyPept-like_regulatory"/>
</dbReference>
<dbReference type="InterPro" id="IPR023996">
    <property type="entry name" value="TonB-dep_OMP_SusC/RagA"/>
</dbReference>
<evidence type="ECO:0000256" key="1">
    <source>
        <dbReference type="ARBA" id="ARBA00004571"/>
    </source>
</evidence>
<dbReference type="InterPro" id="IPR037066">
    <property type="entry name" value="Plug_dom_sf"/>
</dbReference>
<dbReference type="Gene3D" id="2.60.40.1120">
    <property type="entry name" value="Carboxypeptidase-like, regulatory domain"/>
    <property type="match status" value="1"/>
</dbReference>
<evidence type="ECO:0000256" key="2">
    <source>
        <dbReference type="ARBA" id="ARBA00022448"/>
    </source>
</evidence>
<feature type="domain" description="Secretin/TonB short N-terminal" evidence="8">
    <location>
        <begin position="69"/>
        <end position="120"/>
    </location>
</feature>
<dbReference type="InterPro" id="IPR011662">
    <property type="entry name" value="Secretin/TonB_short_N"/>
</dbReference>
<keyword evidence="4 7" id="KW-0812">Transmembrane</keyword>
<evidence type="ECO:0000256" key="4">
    <source>
        <dbReference type="ARBA" id="ARBA00022692"/>
    </source>
</evidence>
<dbReference type="NCBIfam" id="TIGR04057">
    <property type="entry name" value="SusC_RagA_signa"/>
    <property type="match status" value="1"/>
</dbReference>
<dbReference type="RefSeq" id="WP_229038441.1">
    <property type="nucleotide sequence ID" value="NZ_JGCY01000070.1"/>
</dbReference>
<dbReference type="FunFam" id="2.170.130.10:FF:000003">
    <property type="entry name" value="SusC/RagA family TonB-linked outer membrane protein"/>
    <property type="match status" value="1"/>
</dbReference>
<reference evidence="9 10" key="1">
    <citation type="submission" date="2014-02" db="EMBL/GenBank/DDBJ databases">
        <authorList>
            <person name="Sears C."/>
            <person name="Carroll K."/>
            <person name="Sack B.R."/>
            <person name="Qadri F."/>
            <person name="Myers L.L."/>
            <person name="Chung G.-T."/>
            <person name="Escheverria P."/>
            <person name="Fraser C.M."/>
            <person name="Sadzewicz L."/>
            <person name="Shefchek K.A."/>
            <person name="Tallon L."/>
            <person name="Das S.P."/>
            <person name="Daugherty S."/>
            <person name="Mongodin E.F."/>
        </authorList>
    </citation>
    <scope>NUCLEOTIDE SEQUENCE [LARGE SCALE GENOMIC DNA]</scope>
    <source>
        <strain evidence="10">3988T(B)14</strain>
    </source>
</reference>
<dbReference type="SUPFAM" id="SSF56935">
    <property type="entry name" value="Porins"/>
    <property type="match status" value="1"/>
</dbReference>
<dbReference type="SUPFAM" id="SSF49464">
    <property type="entry name" value="Carboxypeptidase regulatory domain-like"/>
    <property type="match status" value="1"/>
</dbReference>
<dbReference type="InterPro" id="IPR036942">
    <property type="entry name" value="Beta-barrel_TonB_sf"/>
</dbReference>
<evidence type="ECO:0000256" key="5">
    <source>
        <dbReference type="ARBA" id="ARBA00023136"/>
    </source>
</evidence>
<evidence type="ECO:0000313" key="10">
    <source>
        <dbReference type="Proteomes" id="UP000020529"/>
    </source>
</evidence>
<evidence type="ECO:0000256" key="3">
    <source>
        <dbReference type="ARBA" id="ARBA00022452"/>
    </source>
</evidence>
<dbReference type="FunFam" id="2.60.40.1120:FF:000003">
    <property type="entry name" value="Outer membrane protein Omp121"/>
    <property type="match status" value="1"/>
</dbReference>
<dbReference type="Pfam" id="PF07660">
    <property type="entry name" value="STN"/>
    <property type="match status" value="1"/>
</dbReference>
<keyword evidence="3 7" id="KW-1134">Transmembrane beta strand</keyword>
<protein>
    <submittedName>
        <fullName evidence="9">TonB-linked outer membrane, SusC/RagA family protein</fullName>
    </submittedName>
</protein>
<keyword evidence="6 7" id="KW-0998">Cell outer membrane</keyword>
<dbReference type="GO" id="GO:0009279">
    <property type="term" value="C:cell outer membrane"/>
    <property type="evidence" value="ECO:0007669"/>
    <property type="project" value="UniProtKB-SubCell"/>
</dbReference>
<comment type="subcellular location">
    <subcellularLocation>
        <location evidence="1 7">Cell outer membrane</location>
        <topology evidence="1 7">Multi-pass membrane protein</topology>
    </subcellularLocation>
</comment>
<dbReference type="PROSITE" id="PS52016">
    <property type="entry name" value="TONB_DEPENDENT_REC_3"/>
    <property type="match status" value="1"/>
</dbReference>
<dbReference type="Pfam" id="PF13715">
    <property type="entry name" value="CarbopepD_reg_2"/>
    <property type="match status" value="1"/>
</dbReference>
<evidence type="ECO:0000313" key="9">
    <source>
        <dbReference type="EMBL" id="EXY76896.1"/>
    </source>
</evidence>
<dbReference type="Proteomes" id="UP000020529">
    <property type="component" value="Unassembled WGS sequence"/>
</dbReference>
<evidence type="ECO:0000256" key="7">
    <source>
        <dbReference type="PROSITE-ProRule" id="PRU01360"/>
    </source>
</evidence>
<comment type="caution">
    <text evidence="9">The sequence shown here is derived from an EMBL/GenBank/DDBJ whole genome shotgun (WGS) entry which is preliminary data.</text>
</comment>
<dbReference type="EMBL" id="JGCY01000070">
    <property type="protein sequence ID" value="EXY76896.1"/>
    <property type="molecule type" value="Genomic_DNA"/>
</dbReference>
<proteinExistence type="inferred from homology"/>
<keyword evidence="2 7" id="KW-0813">Transport</keyword>
<dbReference type="InterPro" id="IPR039426">
    <property type="entry name" value="TonB-dep_rcpt-like"/>
</dbReference>
<name>A0A015U135_BACFG</name>
<accession>A0A015U135</accession>